<dbReference type="GO" id="GO:0016020">
    <property type="term" value="C:membrane"/>
    <property type="evidence" value="ECO:0007669"/>
    <property type="project" value="UniProtKB-SubCell"/>
</dbReference>
<dbReference type="OrthoDB" id="6507463at2759"/>
<name>A0A1Y1V618_9FUNG</name>
<reference evidence="8 9" key="2">
    <citation type="submission" date="2016-08" db="EMBL/GenBank/DDBJ databases">
        <title>Pervasive Adenine N6-methylation of Active Genes in Fungi.</title>
        <authorList>
            <consortium name="DOE Joint Genome Institute"/>
            <person name="Mondo S.J."/>
            <person name="Dannebaum R.O."/>
            <person name="Kuo R.C."/>
            <person name="Labutti K."/>
            <person name="Haridas S."/>
            <person name="Kuo A."/>
            <person name="Salamov A."/>
            <person name="Ahrendt S.R."/>
            <person name="Lipzen A."/>
            <person name="Sullivan W."/>
            <person name="Andreopoulos W.B."/>
            <person name="Clum A."/>
            <person name="Lindquist E."/>
            <person name="Daum C."/>
            <person name="Ramamoorthy G.K."/>
            <person name="Gryganskyi A."/>
            <person name="Culley D."/>
            <person name="Magnuson J.K."/>
            <person name="James T.Y."/>
            <person name="O'Malley M.A."/>
            <person name="Stajich J.E."/>
            <person name="Spatafora J.W."/>
            <person name="Visel A."/>
            <person name="Grigoriev I.V."/>
        </authorList>
    </citation>
    <scope>NUCLEOTIDE SEQUENCE [LARGE SCALE GENOMIC DNA]</scope>
    <source>
        <strain evidence="9">finn</strain>
    </source>
</reference>
<evidence type="ECO:0000256" key="4">
    <source>
        <dbReference type="ARBA" id="ARBA00022976"/>
    </source>
</evidence>
<evidence type="ECO:0000256" key="3">
    <source>
        <dbReference type="ARBA" id="ARBA00022692"/>
    </source>
</evidence>
<proteinExistence type="inferred from homology"/>
<feature type="transmembrane region" description="Helical" evidence="7">
    <location>
        <begin position="224"/>
        <end position="245"/>
    </location>
</feature>
<comment type="caution">
    <text evidence="8">The sequence shown here is derived from an EMBL/GenBank/DDBJ whole genome shotgun (WGS) entry which is preliminary data.</text>
</comment>
<evidence type="ECO:0000256" key="5">
    <source>
        <dbReference type="ARBA" id="ARBA00022989"/>
    </source>
</evidence>
<dbReference type="Pfam" id="PF06105">
    <property type="entry name" value="Aph-1"/>
    <property type="match status" value="1"/>
</dbReference>
<protein>
    <submittedName>
        <fullName evidence="8">Aph-1</fullName>
    </submittedName>
</protein>
<feature type="transmembrane region" description="Helical" evidence="7">
    <location>
        <begin position="168"/>
        <end position="192"/>
    </location>
</feature>
<keyword evidence="6 7" id="KW-0472">Membrane</keyword>
<feature type="transmembrane region" description="Helical" evidence="7">
    <location>
        <begin position="124"/>
        <end position="148"/>
    </location>
</feature>
<keyword evidence="4" id="KW-0914">Notch signaling pathway</keyword>
<sequence length="254" mass="28768">MGFVSYLAYLLIAYGPSITIFILYISRSAQLVILVVSSAFFWLISILISSIYWFIANLVFKYEKLENANSDKDYYKRIIYLMLISVLSVFTQELFRWLFWKLLNKAEAGLNAMSEKPKSPLNKYHFSFASGLGFGVMSGLVSYSTVLADSLKPGTILCGACPTMPMPFIAALITSIFVLLHIVWSIIAFNAFEKKEKLLIAWVFIGHLMASLATILTYTDRMKFGCPICFVILVSILGYTTYIAFKRFTKIKMA</sequence>
<dbReference type="InterPro" id="IPR009294">
    <property type="entry name" value="Aph-1"/>
</dbReference>
<evidence type="ECO:0000256" key="2">
    <source>
        <dbReference type="ARBA" id="ARBA00005577"/>
    </source>
</evidence>
<dbReference type="AlphaFoldDB" id="A0A1Y1V618"/>
<keyword evidence="5 7" id="KW-1133">Transmembrane helix</keyword>
<dbReference type="Proteomes" id="UP000193719">
    <property type="component" value="Unassembled WGS sequence"/>
</dbReference>
<evidence type="ECO:0000313" key="8">
    <source>
        <dbReference type="EMBL" id="ORX48138.1"/>
    </source>
</evidence>
<evidence type="ECO:0000256" key="6">
    <source>
        <dbReference type="ARBA" id="ARBA00023136"/>
    </source>
</evidence>
<keyword evidence="3 7" id="KW-0812">Transmembrane</keyword>
<organism evidence="8 9">
    <name type="scientific">Piromyces finnis</name>
    <dbReference type="NCBI Taxonomy" id="1754191"/>
    <lineage>
        <taxon>Eukaryota</taxon>
        <taxon>Fungi</taxon>
        <taxon>Fungi incertae sedis</taxon>
        <taxon>Chytridiomycota</taxon>
        <taxon>Chytridiomycota incertae sedis</taxon>
        <taxon>Neocallimastigomycetes</taxon>
        <taxon>Neocallimastigales</taxon>
        <taxon>Neocallimastigaceae</taxon>
        <taxon>Piromyces</taxon>
    </lineage>
</organism>
<feature type="transmembrane region" description="Helical" evidence="7">
    <location>
        <begin position="78"/>
        <end position="103"/>
    </location>
</feature>
<dbReference type="PANTHER" id="PTHR12889">
    <property type="entry name" value="GAMMA-SECRETASE SUBUNIT APH-1"/>
    <property type="match status" value="1"/>
</dbReference>
<evidence type="ECO:0000256" key="7">
    <source>
        <dbReference type="SAM" id="Phobius"/>
    </source>
</evidence>
<feature type="transmembrane region" description="Helical" evidence="7">
    <location>
        <begin position="6"/>
        <end position="25"/>
    </location>
</feature>
<comment type="similarity">
    <text evidence="2">Belongs to the APH-1 family.</text>
</comment>
<evidence type="ECO:0000313" key="9">
    <source>
        <dbReference type="Proteomes" id="UP000193719"/>
    </source>
</evidence>
<dbReference type="STRING" id="1754191.A0A1Y1V618"/>
<gene>
    <name evidence="8" type="ORF">BCR36DRAFT_413290</name>
</gene>
<evidence type="ECO:0000256" key="1">
    <source>
        <dbReference type="ARBA" id="ARBA00004141"/>
    </source>
</evidence>
<accession>A0A1Y1V618</accession>
<reference evidence="8 9" key="1">
    <citation type="submission" date="2016-08" db="EMBL/GenBank/DDBJ databases">
        <title>Genomes of anaerobic fungi encode conserved fungal cellulosomes for biomass hydrolysis.</title>
        <authorList>
            <consortium name="DOE Joint Genome Institute"/>
            <person name="Haitjema C.H."/>
            <person name="Gilmore S.P."/>
            <person name="Henske J.K."/>
            <person name="Solomon K.V."/>
            <person name="De Groot R."/>
            <person name="Kuo A."/>
            <person name="Mondo S.J."/>
            <person name="Salamov A.A."/>
            <person name="Labutti K."/>
            <person name="Zhao Z."/>
            <person name="Chiniquy J."/>
            <person name="Barry K."/>
            <person name="Brewer H.M."/>
            <person name="Purvine S.O."/>
            <person name="Wright A.T."/>
            <person name="Boxma B."/>
            <person name="Van Alen T."/>
            <person name="Hackstein J.H."/>
            <person name="Baker S.E."/>
            <person name="Grigoriev I.V."/>
            <person name="O'Malley M.A."/>
        </authorList>
    </citation>
    <scope>NUCLEOTIDE SEQUENCE [LARGE SCALE GENOMIC DNA]</scope>
    <source>
        <strain evidence="9">finn</strain>
    </source>
</reference>
<feature type="transmembrane region" description="Helical" evidence="7">
    <location>
        <begin position="199"/>
        <end position="218"/>
    </location>
</feature>
<dbReference type="GO" id="GO:0016485">
    <property type="term" value="P:protein processing"/>
    <property type="evidence" value="ECO:0007669"/>
    <property type="project" value="InterPro"/>
</dbReference>
<keyword evidence="9" id="KW-1185">Reference proteome</keyword>
<dbReference type="EMBL" id="MCFH01000028">
    <property type="protein sequence ID" value="ORX48138.1"/>
    <property type="molecule type" value="Genomic_DNA"/>
</dbReference>
<feature type="transmembrane region" description="Helical" evidence="7">
    <location>
        <begin position="32"/>
        <end position="55"/>
    </location>
</feature>
<comment type="subcellular location">
    <subcellularLocation>
        <location evidence="1">Membrane</location>
        <topology evidence="1">Multi-pass membrane protein</topology>
    </subcellularLocation>
</comment>